<evidence type="ECO:0000256" key="2">
    <source>
        <dbReference type="ARBA" id="ARBA00023015"/>
    </source>
</evidence>
<sequence length="296" mass="32816">MLDYKLLRALAMVCQEGGFDKAAKRLHLTQSAISQRIRQLEDQLGSPLIIRGNPPQPTAMGQRLLAHYQQVAQLESDLRGEISLPRQGEFLPLPIGINEDSLATWFIDAVAPLALSRNFTLRLSVDDQDETHRLLRDGLVLGCVSTRSEPLQGCSAVYLGSMDYRCVASPAFAAEWFPDGLRSEAIAKAPAVIYNEKDRLHYRFLEEQLGITHHDFPHHYIPSTHAFLGAIAAGLGYGLVPQPQVAPLLAGAAALDLRPEAKSPVHLYWHHWDLKTGAIKELTETLVNFARGRFGK</sequence>
<dbReference type="PANTHER" id="PTHR30579:SF2">
    <property type="entry name" value="HTH-TYPE TRANSCRIPTIONAL REGULATOR ARGP"/>
    <property type="match status" value="1"/>
</dbReference>
<organism evidence="6 7">
    <name type="scientific">Desulfuromonas versatilis</name>
    <dbReference type="NCBI Taxonomy" id="2802975"/>
    <lineage>
        <taxon>Bacteria</taxon>
        <taxon>Pseudomonadati</taxon>
        <taxon>Thermodesulfobacteriota</taxon>
        <taxon>Desulfuromonadia</taxon>
        <taxon>Desulfuromonadales</taxon>
        <taxon>Desulfuromonadaceae</taxon>
        <taxon>Desulfuromonas</taxon>
    </lineage>
</organism>
<dbReference type="PROSITE" id="PS50931">
    <property type="entry name" value="HTH_LYSR"/>
    <property type="match status" value="1"/>
</dbReference>
<reference evidence="6 7" key="2">
    <citation type="journal article" date="2021" name="Int. J. Syst. Evol. Microbiol.">
        <title>Isolation and Polyphasic Characterization of Desulfuromonas versatilis sp. Nov., an Electrogenic Bacteria Capable of Versatile Metabolism Isolated from a Graphene Oxide-Reducing Enrichment Culture.</title>
        <authorList>
            <person name="Xie L."/>
            <person name="Yoshida N."/>
            <person name="Ishii S."/>
            <person name="Meng L."/>
        </authorList>
    </citation>
    <scope>NUCLEOTIDE SEQUENCE [LARGE SCALE GENOMIC DNA]</scope>
    <source>
        <strain evidence="6 7">NIT-T3</strain>
    </source>
</reference>
<dbReference type="Pfam" id="PF03466">
    <property type="entry name" value="LysR_substrate"/>
    <property type="match status" value="1"/>
</dbReference>
<gene>
    <name evidence="6" type="primary">iciA</name>
    <name evidence="6" type="ORF">DESUT3_13900</name>
</gene>
<dbReference type="Gene3D" id="3.40.190.290">
    <property type="match status" value="1"/>
</dbReference>
<evidence type="ECO:0000256" key="4">
    <source>
        <dbReference type="ARBA" id="ARBA00023163"/>
    </source>
</evidence>
<comment type="similarity">
    <text evidence="1">Belongs to the LysR transcriptional regulatory family.</text>
</comment>
<dbReference type="PRINTS" id="PR00039">
    <property type="entry name" value="HTHLYSR"/>
</dbReference>
<dbReference type="Gene3D" id="1.10.10.10">
    <property type="entry name" value="Winged helix-like DNA-binding domain superfamily/Winged helix DNA-binding domain"/>
    <property type="match status" value="1"/>
</dbReference>
<dbReference type="InterPro" id="IPR000847">
    <property type="entry name" value="LysR_HTH_N"/>
</dbReference>
<dbReference type="SUPFAM" id="SSF46785">
    <property type="entry name" value="Winged helix' DNA-binding domain"/>
    <property type="match status" value="1"/>
</dbReference>
<evidence type="ECO:0000256" key="1">
    <source>
        <dbReference type="ARBA" id="ARBA00009437"/>
    </source>
</evidence>
<evidence type="ECO:0000313" key="6">
    <source>
        <dbReference type="EMBL" id="BCR04321.1"/>
    </source>
</evidence>
<dbReference type="PANTHER" id="PTHR30579">
    <property type="entry name" value="TRANSCRIPTIONAL REGULATOR"/>
    <property type="match status" value="1"/>
</dbReference>
<dbReference type="InterPro" id="IPR005119">
    <property type="entry name" value="LysR_subst-bd"/>
</dbReference>
<dbReference type="InterPro" id="IPR036390">
    <property type="entry name" value="WH_DNA-bd_sf"/>
</dbReference>
<dbReference type="NCBIfam" id="TIGR03298">
    <property type="entry name" value="argP"/>
    <property type="match status" value="1"/>
</dbReference>
<dbReference type="InterPro" id="IPR036388">
    <property type="entry name" value="WH-like_DNA-bd_sf"/>
</dbReference>
<accession>A0ABN6DW22</accession>
<dbReference type="RefSeq" id="WP_221251775.1">
    <property type="nucleotide sequence ID" value="NZ_AP024355.1"/>
</dbReference>
<evidence type="ECO:0000259" key="5">
    <source>
        <dbReference type="PROSITE" id="PS50931"/>
    </source>
</evidence>
<dbReference type="Proteomes" id="UP001319827">
    <property type="component" value="Chromosome"/>
</dbReference>
<dbReference type="Pfam" id="PF00126">
    <property type="entry name" value="HTH_1"/>
    <property type="match status" value="1"/>
</dbReference>
<keyword evidence="2" id="KW-0805">Transcription regulation</keyword>
<evidence type="ECO:0000313" key="7">
    <source>
        <dbReference type="Proteomes" id="UP001319827"/>
    </source>
</evidence>
<keyword evidence="3" id="KW-0238">DNA-binding</keyword>
<evidence type="ECO:0000256" key="3">
    <source>
        <dbReference type="ARBA" id="ARBA00023125"/>
    </source>
</evidence>
<dbReference type="EMBL" id="AP024355">
    <property type="protein sequence ID" value="BCR04321.1"/>
    <property type="molecule type" value="Genomic_DNA"/>
</dbReference>
<protein>
    <submittedName>
        <fullName evidence="6">LysR family transcriptional regulator</fullName>
    </submittedName>
</protein>
<keyword evidence="7" id="KW-1185">Reference proteome</keyword>
<name>A0ABN6DW22_9BACT</name>
<dbReference type="SUPFAM" id="SSF53850">
    <property type="entry name" value="Periplasmic binding protein-like II"/>
    <property type="match status" value="1"/>
</dbReference>
<feature type="domain" description="HTH lysR-type" evidence="5">
    <location>
        <begin position="2"/>
        <end position="58"/>
    </location>
</feature>
<dbReference type="NCBIfam" id="NF002964">
    <property type="entry name" value="PRK03635.1"/>
    <property type="match status" value="1"/>
</dbReference>
<proteinExistence type="inferred from homology"/>
<keyword evidence="4" id="KW-0804">Transcription</keyword>
<reference evidence="6 7" key="1">
    <citation type="journal article" date="2016" name="C (Basel)">
        <title>Selective Growth of and Electricity Production by Marine Exoelectrogenic Bacteria in Self-Aggregated Hydrogel of Microbially Reduced Graphene Oxide.</title>
        <authorList>
            <person name="Yoshida N."/>
            <person name="Goto Y."/>
            <person name="Miyata Y."/>
        </authorList>
    </citation>
    <scope>NUCLEOTIDE SEQUENCE [LARGE SCALE GENOMIC DNA]</scope>
    <source>
        <strain evidence="6 7">NIT-T3</strain>
    </source>
</reference>
<dbReference type="NCBIfam" id="NF009888">
    <property type="entry name" value="PRK13348.1"/>
    <property type="match status" value="1"/>
</dbReference>
<dbReference type="InterPro" id="IPR050176">
    <property type="entry name" value="LTTR"/>
</dbReference>
<dbReference type="InterPro" id="IPR017685">
    <property type="entry name" value="ArgP"/>
</dbReference>